<keyword evidence="2 10" id="KW-0813">Transport</keyword>
<keyword evidence="4 10" id="KW-0812">Transmembrane</keyword>
<evidence type="ECO:0000313" key="11">
    <source>
        <dbReference type="EMBL" id="PRH84363.1"/>
    </source>
</evidence>
<gene>
    <name evidence="11" type="ORF">C5L14_27905</name>
</gene>
<evidence type="ECO:0000256" key="3">
    <source>
        <dbReference type="ARBA" id="ARBA00022452"/>
    </source>
</evidence>
<comment type="similarity">
    <text evidence="1 10">Belongs to the alphaproteobacteria porin family.</text>
</comment>
<evidence type="ECO:0000256" key="1">
    <source>
        <dbReference type="ARBA" id="ARBA00009521"/>
    </source>
</evidence>
<accession>A0A2S9Q4T0</accession>
<evidence type="ECO:0000256" key="7">
    <source>
        <dbReference type="ARBA" id="ARBA00023114"/>
    </source>
</evidence>
<feature type="signal peptide" evidence="10">
    <location>
        <begin position="1"/>
        <end position="20"/>
    </location>
</feature>
<dbReference type="InterPro" id="IPR003684">
    <property type="entry name" value="Porin_alphabac"/>
</dbReference>
<dbReference type="EMBL" id="PUEJ01000014">
    <property type="protein sequence ID" value="PRH84363.1"/>
    <property type="molecule type" value="Genomic_DNA"/>
</dbReference>
<dbReference type="GO" id="GO:0009279">
    <property type="term" value="C:cell outer membrane"/>
    <property type="evidence" value="ECO:0007669"/>
    <property type="project" value="UniProtKB-SubCell"/>
</dbReference>
<comment type="function">
    <text evidence="10">Forms passive diffusion pores that allow small molecular weight hydrophilic materials across the outer membrane.</text>
</comment>
<protein>
    <recommendedName>
        <fullName evidence="10">Porin</fullName>
    </recommendedName>
</protein>
<keyword evidence="12" id="KW-1185">Reference proteome</keyword>
<reference evidence="11 12" key="1">
    <citation type="submission" date="2018-02" db="EMBL/GenBank/DDBJ databases">
        <title>Whole genome sequencing of endophytic bacterium.</title>
        <authorList>
            <person name="Eedara R."/>
            <person name="Podile A.R."/>
        </authorList>
    </citation>
    <scope>NUCLEOTIDE SEQUENCE [LARGE SCALE GENOMIC DNA]</scope>
    <source>
        <strain evidence="11 12">RP1T</strain>
    </source>
</reference>
<dbReference type="GO" id="GO:0006811">
    <property type="term" value="P:monoatomic ion transport"/>
    <property type="evidence" value="ECO:0007669"/>
    <property type="project" value="UniProtKB-KW"/>
</dbReference>
<name>A0A2S9Q4T0_9HYPH</name>
<dbReference type="AlphaFoldDB" id="A0A2S9Q4T0"/>
<organism evidence="11 12">
    <name type="scientific">Labrys okinawensis</name>
    <dbReference type="NCBI Taxonomy" id="346911"/>
    <lineage>
        <taxon>Bacteria</taxon>
        <taxon>Pseudomonadati</taxon>
        <taxon>Pseudomonadota</taxon>
        <taxon>Alphaproteobacteria</taxon>
        <taxon>Hyphomicrobiales</taxon>
        <taxon>Xanthobacteraceae</taxon>
        <taxon>Labrys</taxon>
    </lineage>
</organism>
<keyword evidence="6 10" id="KW-0406">Ion transport</keyword>
<dbReference type="SUPFAM" id="SSF56935">
    <property type="entry name" value="Porins"/>
    <property type="match status" value="1"/>
</dbReference>
<evidence type="ECO:0000256" key="5">
    <source>
        <dbReference type="ARBA" id="ARBA00022729"/>
    </source>
</evidence>
<evidence type="ECO:0000256" key="8">
    <source>
        <dbReference type="ARBA" id="ARBA00023136"/>
    </source>
</evidence>
<evidence type="ECO:0000313" key="12">
    <source>
        <dbReference type="Proteomes" id="UP000237682"/>
    </source>
</evidence>
<dbReference type="GO" id="GO:0046930">
    <property type="term" value="C:pore complex"/>
    <property type="evidence" value="ECO:0007669"/>
    <property type="project" value="UniProtKB-KW"/>
</dbReference>
<keyword evidence="3 10" id="KW-1134">Transmembrane beta strand</keyword>
<evidence type="ECO:0000256" key="2">
    <source>
        <dbReference type="ARBA" id="ARBA00022448"/>
    </source>
</evidence>
<feature type="chain" id="PRO_5015372022" description="Porin" evidence="10">
    <location>
        <begin position="21"/>
        <end position="397"/>
    </location>
</feature>
<evidence type="ECO:0000256" key="10">
    <source>
        <dbReference type="RuleBase" id="RU364005"/>
    </source>
</evidence>
<dbReference type="Pfam" id="PF02530">
    <property type="entry name" value="Porin_2"/>
    <property type="match status" value="1"/>
</dbReference>
<dbReference type="Proteomes" id="UP000237682">
    <property type="component" value="Unassembled WGS sequence"/>
</dbReference>
<sequence>MKAAVVGIAGAILGAGAAHAQDLPVSKEAPESYLQACVEMGVGFWQLPGSDTCVKISGEVRADYVVTRQRTREDDFTGFVTRGQIGFDARTNTDYGLLRSFFLIDAYVGPAARTEFVVDKAFLQFGGLTAGYAHSFFGIYDLDYGNDLLQPYFGYAATTNLIAYTQEFGGGFSATLSLEDARGTRSDVLNFFGFPEPRRPAGGTAMPDIVGNLRLDRDWGTLAVFGAAHQIRYPGPPQIGGSDYGYAVGGAFALNLPIRSGAHIAVEGTYADGASSYLGWQQVDAAYENFSRRKDLGRGWTVTGEMGVNVTPALTVNLLGSYLDYSAATTRDYVNPAAPDVRGWVAGGNAVYTVTRGLSFGIEGFYSSYRAKGGQDFFPYEEDIRGWTGVLRVRRTF</sequence>
<evidence type="ECO:0000256" key="4">
    <source>
        <dbReference type="ARBA" id="ARBA00022692"/>
    </source>
</evidence>
<dbReference type="RefSeq" id="WP_105865325.1">
    <property type="nucleotide sequence ID" value="NZ_PUEJ01000014.1"/>
</dbReference>
<keyword evidence="5 10" id="KW-0732">Signal</keyword>
<dbReference type="GO" id="GO:0015288">
    <property type="term" value="F:porin activity"/>
    <property type="evidence" value="ECO:0007669"/>
    <property type="project" value="UniProtKB-KW"/>
</dbReference>
<keyword evidence="9 10" id="KW-0998">Cell outer membrane</keyword>
<comment type="caution">
    <text evidence="11">The sequence shown here is derived from an EMBL/GenBank/DDBJ whole genome shotgun (WGS) entry which is preliminary data.</text>
</comment>
<keyword evidence="7 10" id="KW-0626">Porin</keyword>
<dbReference type="OrthoDB" id="7801681at2"/>
<evidence type="ECO:0000256" key="9">
    <source>
        <dbReference type="ARBA" id="ARBA00023237"/>
    </source>
</evidence>
<keyword evidence="8 10" id="KW-0472">Membrane</keyword>
<comment type="subcellular location">
    <subcellularLocation>
        <location evidence="10">Cell outer membrane</location>
        <topology evidence="10">Multi-pass membrane protein</topology>
    </subcellularLocation>
</comment>
<evidence type="ECO:0000256" key="6">
    <source>
        <dbReference type="ARBA" id="ARBA00023065"/>
    </source>
</evidence>
<proteinExistence type="inferred from homology"/>
<comment type="domain">
    <text evidence="10">Consists of 16-stranded beta-barrel sheets, with large surface-exposed loops, that form a transmembrane pore at the center of each barrel. The pore is partially ocluded by a peptide loop that folds into the pore lumen.</text>
</comment>